<feature type="region of interest" description="Disordered" evidence="5">
    <location>
        <begin position="174"/>
        <end position="229"/>
    </location>
</feature>
<evidence type="ECO:0000256" key="2">
    <source>
        <dbReference type="ARBA" id="ARBA00022771"/>
    </source>
</evidence>
<evidence type="ECO:0000256" key="1">
    <source>
        <dbReference type="ARBA" id="ARBA00022723"/>
    </source>
</evidence>
<feature type="compositionally biased region" description="Low complexity" evidence="5">
    <location>
        <begin position="91"/>
        <end position="108"/>
    </location>
</feature>
<feature type="compositionally biased region" description="Polar residues" evidence="5">
    <location>
        <begin position="174"/>
        <end position="197"/>
    </location>
</feature>
<accession>A0A1C7MSN8</accession>
<dbReference type="PROSITE" id="PS50089">
    <property type="entry name" value="ZF_RING_2"/>
    <property type="match status" value="1"/>
</dbReference>
<dbReference type="InterPro" id="IPR013083">
    <property type="entry name" value="Znf_RING/FYVE/PHD"/>
</dbReference>
<evidence type="ECO:0000256" key="5">
    <source>
        <dbReference type="SAM" id="MobiDB-lite"/>
    </source>
</evidence>
<dbReference type="Gene3D" id="3.30.40.10">
    <property type="entry name" value="Zinc/RING finger domain, C3HC4 (zinc finger)"/>
    <property type="match status" value="1"/>
</dbReference>
<evidence type="ECO:0000256" key="3">
    <source>
        <dbReference type="ARBA" id="ARBA00022833"/>
    </source>
</evidence>
<gene>
    <name evidence="7" type="ORF">A0H81_00505</name>
</gene>
<dbReference type="SUPFAM" id="SSF57850">
    <property type="entry name" value="RING/U-box"/>
    <property type="match status" value="1"/>
</dbReference>
<protein>
    <recommendedName>
        <fullName evidence="6">RING-type domain-containing protein</fullName>
    </recommendedName>
</protein>
<reference evidence="7 8" key="1">
    <citation type="submission" date="2016-03" db="EMBL/GenBank/DDBJ databases">
        <title>Whole genome sequencing of Grifola frondosa 9006-11.</title>
        <authorList>
            <person name="Min B."/>
            <person name="Park H."/>
            <person name="Kim J.-G."/>
            <person name="Cho H."/>
            <person name="Oh Y.-L."/>
            <person name="Kong W.-S."/>
            <person name="Choi I.-G."/>
        </authorList>
    </citation>
    <scope>NUCLEOTIDE SEQUENCE [LARGE SCALE GENOMIC DNA]</scope>
    <source>
        <strain evidence="7 8">9006-11</strain>
    </source>
</reference>
<keyword evidence="8" id="KW-1185">Reference proteome</keyword>
<dbReference type="Proteomes" id="UP000092993">
    <property type="component" value="Unassembled WGS sequence"/>
</dbReference>
<evidence type="ECO:0000313" key="7">
    <source>
        <dbReference type="EMBL" id="OBZ79727.1"/>
    </source>
</evidence>
<dbReference type="AlphaFoldDB" id="A0A1C7MSN8"/>
<feature type="region of interest" description="Disordered" evidence="5">
    <location>
        <begin position="387"/>
        <end position="410"/>
    </location>
</feature>
<evidence type="ECO:0000313" key="8">
    <source>
        <dbReference type="Proteomes" id="UP000092993"/>
    </source>
</evidence>
<dbReference type="Pfam" id="PF00097">
    <property type="entry name" value="zf-C3HC4"/>
    <property type="match status" value="1"/>
</dbReference>
<sequence length="546" mass="59607">MADSQLTEDEFDTLPDVFAGVDWDAVPDMNANVPAAIGDNIEDGFDDLPDQYAGVNWDSVPNLGTVGSQADAPATSAPSTQTHEQVSEQDSQSSPSFRPSSAHSSSEYSFDDVDDSFFEEVDALEANLTQQPARDTGALTPPLLVVPSNLTGAVSSLYELPVLDSGANLSRILSTPRSQTNIPDNTARNTHSSPTKTPTKRRRQAHTPLDSPSPKRKSKGKGREDIDPNAGVRQVLADFEDELTCPICCDIFAAAHLGNPCGHSFCGDCGWGWIFKNVGIKRSPTCAICRTRLIASAPMIPNFAMDNTVEKHITALAASGSVDWQPHGSRYKEWTQRKEKWKADAAKRTAEARRAPPAPAYRPISASEYINLMNSYEALDDEYVDVNDEDNDESSEDEGESDLEDEEVNVPPPCLPHLSPLSYPLHFPSPYQPLLLLLLSEASLSESLGPVIEVEVGFNVLMAVLMVVEGEEGGEEALREGKIVEAMEMLEEAVGEGEEAEDGEAIIICNASFRYSSSYKRAFSFRILIKRYMCCHSTTSVSRYKS</sequence>
<dbReference type="PANTHER" id="PTHR12109">
    <property type="entry name" value="RING FINGER PROTEIN 141-RELATED"/>
    <property type="match status" value="1"/>
</dbReference>
<feature type="region of interest" description="Disordered" evidence="5">
    <location>
        <begin position="42"/>
        <end position="110"/>
    </location>
</feature>
<proteinExistence type="predicted"/>
<dbReference type="InterPro" id="IPR001841">
    <property type="entry name" value="Znf_RING"/>
</dbReference>
<keyword evidence="1" id="KW-0479">Metal-binding</keyword>
<dbReference type="GO" id="GO:0008270">
    <property type="term" value="F:zinc ion binding"/>
    <property type="evidence" value="ECO:0007669"/>
    <property type="project" value="UniProtKB-KW"/>
</dbReference>
<dbReference type="InterPro" id="IPR018957">
    <property type="entry name" value="Znf_C3HC4_RING-type"/>
</dbReference>
<evidence type="ECO:0000256" key="4">
    <source>
        <dbReference type="PROSITE-ProRule" id="PRU00175"/>
    </source>
</evidence>
<evidence type="ECO:0000259" key="6">
    <source>
        <dbReference type="PROSITE" id="PS50089"/>
    </source>
</evidence>
<dbReference type="InterPro" id="IPR047126">
    <property type="entry name" value="RNF141-like"/>
</dbReference>
<dbReference type="OrthoDB" id="6105938at2759"/>
<feature type="compositionally biased region" description="Acidic residues" evidence="5">
    <location>
        <begin position="387"/>
        <end position="408"/>
    </location>
</feature>
<dbReference type="OMA" id="HLGNPCG"/>
<name>A0A1C7MSN8_GRIFR</name>
<keyword evidence="2 4" id="KW-0863">Zinc-finger</keyword>
<feature type="domain" description="RING-type" evidence="6">
    <location>
        <begin position="245"/>
        <end position="290"/>
    </location>
</feature>
<organism evidence="7 8">
    <name type="scientific">Grifola frondosa</name>
    <name type="common">Maitake</name>
    <name type="synonym">Polyporus frondosus</name>
    <dbReference type="NCBI Taxonomy" id="5627"/>
    <lineage>
        <taxon>Eukaryota</taxon>
        <taxon>Fungi</taxon>
        <taxon>Dikarya</taxon>
        <taxon>Basidiomycota</taxon>
        <taxon>Agaricomycotina</taxon>
        <taxon>Agaricomycetes</taxon>
        <taxon>Polyporales</taxon>
        <taxon>Grifolaceae</taxon>
        <taxon>Grifola</taxon>
    </lineage>
</organism>
<comment type="caution">
    <text evidence="7">The sequence shown here is derived from an EMBL/GenBank/DDBJ whole genome shotgun (WGS) entry which is preliminary data.</text>
</comment>
<keyword evidence="3" id="KW-0862">Zinc</keyword>
<dbReference type="EMBL" id="LUGG01000001">
    <property type="protein sequence ID" value="OBZ79727.1"/>
    <property type="molecule type" value="Genomic_DNA"/>
</dbReference>
<feature type="compositionally biased region" description="Polar residues" evidence="5">
    <location>
        <begin position="76"/>
        <end position="90"/>
    </location>
</feature>
<dbReference type="STRING" id="5627.A0A1C7MSN8"/>